<gene>
    <name evidence="1" type="ORF">PGIGA_G00002390</name>
</gene>
<evidence type="ECO:0000313" key="1">
    <source>
        <dbReference type="EMBL" id="MCI4374114.1"/>
    </source>
</evidence>
<dbReference type="Proteomes" id="UP000829447">
    <property type="component" value="Linkage Group LG1"/>
</dbReference>
<reference evidence="1 2" key="1">
    <citation type="journal article" date="2022" name="bioRxiv">
        <title>An ancient truncated duplication of the anti-Mullerian hormone receptor type 2 gene is a potential conserved master sex determinant in the Pangasiidae catfish family.</title>
        <authorList>
            <person name="Wen M."/>
            <person name="Pan Q."/>
            <person name="Jouanno E."/>
            <person name="Montfort J."/>
            <person name="Zahm M."/>
            <person name="Cabau C."/>
            <person name="Klopp C."/>
            <person name="Iampietro C."/>
            <person name="Roques C."/>
            <person name="Bouchez O."/>
            <person name="Castinel A."/>
            <person name="Donnadieu C."/>
            <person name="Parrinello H."/>
            <person name="Poncet C."/>
            <person name="Belmonte E."/>
            <person name="Gautier V."/>
            <person name="Avarre J.-C."/>
            <person name="Dugue R."/>
            <person name="Gustiano R."/>
            <person name="Ha T.T.T."/>
            <person name="Campet M."/>
            <person name="Sriphairoj K."/>
            <person name="Ribolli J."/>
            <person name="de Almeida F.L."/>
            <person name="Desvignes T."/>
            <person name="Postlethwait J.H."/>
            <person name="Bucao C.F."/>
            <person name="Robinson-Rechavi M."/>
            <person name="Bobe J."/>
            <person name="Herpin A."/>
            <person name="Guiguen Y."/>
        </authorList>
    </citation>
    <scope>NUCLEOTIDE SEQUENCE [LARGE SCALE GENOMIC DNA]</scope>
    <source>
        <strain evidence="1">YG-Dec2019</strain>
    </source>
</reference>
<keyword evidence="2" id="KW-1185">Reference proteome</keyword>
<protein>
    <submittedName>
        <fullName evidence="1">Uncharacterized protein</fullName>
    </submittedName>
</protein>
<comment type="caution">
    <text evidence="1">The sequence shown here is derived from an EMBL/GenBank/DDBJ whole genome shotgun (WGS) entry which is preliminary data.</text>
</comment>
<accession>A0ACC5W517</accession>
<organism evidence="1 2">
    <name type="scientific">Pangasianodon gigas</name>
    <name type="common">Mekong giant catfish</name>
    <name type="synonym">Pangasius gigas</name>
    <dbReference type="NCBI Taxonomy" id="30993"/>
    <lineage>
        <taxon>Eukaryota</taxon>
        <taxon>Metazoa</taxon>
        <taxon>Chordata</taxon>
        <taxon>Craniata</taxon>
        <taxon>Vertebrata</taxon>
        <taxon>Euteleostomi</taxon>
        <taxon>Actinopterygii</taxon>
        <taxon>Neopterygii</taxon>
        <taxon>Teleostei</taxon>
        <taxon>Ostariophysi</taxon>
        <taxon>Siluriformes</taxon>
        <taxon>Pangasiidae</taxon>
        <taxon>Pangasianodon</taxon>
    </lineage>
</organism>
<sequence length="1287" mass="137119">MSSLSNQQPASPFSEYSELCKGSSMSTPPATQGWDWQHGDIGSPRNFAGTTRALGLTDEDKLCFFDPPAAMGKETELQVPGRSAIPGSMSLSSVGESLESPLSSSPSPASPGKFTASLESAGNSGMMPLSQLSGSSSQNTDVPSPFESVKPASVAEWNPSPHGLSTETSPKMGSPQAPPNYCVIGVVNDKYLEGGNEGVGGRPAAEGSSNESEEEGEVLEPCFMGRAEQQRKAMRRAMSECSHLSVPASIQLPDKYPGGGMLDELTSPGGGPRRPHTGGMKRSLTVADDQPPTPPPTLYATGARNDLSHGTGTTLHLTPFPPLKNNGSFPLSPMEYVPEGSIVDKDQGVLLPVPITSRALNGSTTGTEGSVSLFPVPEVKTEKIQPEVEKIESLEKSDVFSKVDKMDEVEKTDKPDQVAKVKETDIKDKKENKDSSEKQDAFNKVAKVEETDIKDKNENKDSSEKQDACNKVAKVEETDIKDKNENKDSSEKQHTFDKVEKVKETDIKDKKENKDSSDKQDTFNKVEKVEDTPVADESDKPDKTEQPDKTEKMHIPEKPDTSENVEAVEKIPDIKASEGKIDLSPDMDKEVKVEKVENVEKVALKAETSKVEKDKTEEGSEKEKHDQKLDEKSEKDNADKDKLDQKPHEKTEKDKAEEDKLDQKQEKEKVENEVVESCKDIAQKTDAVEETKLSEKLEKQEKTEKAGTEVKKDPSAKVEKEDKTEKAKKAAPKPVATSGARTAPGKDLPSPEKKTKPATMTTKPSMAKPRLSTVSSAATAPKRPTPAPTSTTTTSATLSKKAPVPKAPTPTAGTKRPASAATRLSATTTVPSEVKSKMATESSVPKSHAAPSRSTAPKNGTSTTAVSKTSTSSAPTARRSLATKTENKTGEEKKPSTLKTTDSAKPKSATARPSTVTSSTATRTRTTKPTTTTNNMTSTVPERKPPVPRAPRASSTTTTTSTTTRTSSRPATAPAPDVKNVRSKIGSTDNIKHQPGGGKVTVSQSKTDALAQGSLSKETSQGKVQIVSKKVDYSHVTSRLGSKDNIKHVPGGGNIQILSKKVDVSKVTSKCGSRVNIKHKPGGGDIKIESHKVNFKDKAQSKVGSLDNVSHAPGGGNIKAEGQQETVEGSGATSSGSAGPAQENGLKEGTACGGEALRDPQGLDSLIPETSKFVCHPAPVTRPAPALSLGSTCHTSGSNPIINSTQIESFKLSFRENARSRTDHGADIITWPVVGDSPAHPHPLRSSVSFNDSLVTARLPRSSTTPALLSASQEQEGDADSLNTLRT</sequence>
<dbReference type="EMBL" id="CM040454">
    <property type="protein sequence ID" value="MCI4374114.1"/>
    <property type="molecule type" value="Genomic_DNA"/>
</dbReference>
<proteinExistence type="predicted"/>
<name>A0ACC5W517_PANGG</name>
<evidence type="ECO:0000313" key="2">
    <source>
        <dbReference type="Proteomes" id="UP000829447"/>
    </source>
</evidence>